<proteinExistence type="predicted"/>
<dbReference type="AlphaFoldDB" id="A0A078IM69"/>
<accession>A0A078IM69</accession>
<gene>
    <name evidence="2" type="primary">BnaA07g36040D</name>
    <name evidence="2" type="ORF">GSBRNA2T00098146001</name>
</gene>
<organism evidence="2 3">
    <name type="scientific">Brassica napus</name>
    <name type="common">Rape</name>
    <dbReference type="NCBI Taxonomy" id="3708"/>
    <lineage>
        <taxon>Eukaryota</taxon>
        <taxon>Viridiplantae</taxon>
        <taxon>Streptophyta</taxon>
        <taxon>Embryophyta</taxon>
        <taxon>Tracheophyta</taxon>
        <taxon>Spermatophyta</taxon>
        <taxon>Magnoliopsida</taxon>
        <taxon>eudicotyledons</taxon>
        <taxon>Gunneridae</taxon>
        <taxon>Pentapetalae</taxon>
        <taxon>rosids</taxon>
        <taxon>malvids</taxon>
        <taxon>Brassicales</taxon>
        <taxon>Brassicaceae</taxon>
        <taxon>Brassiceae</taxon>
        <taxon>Brassica</taxon>
    </lineage>
</organism>
<sequence length="36" mass="4264">MLKKTHSEETRDAESRSRKPVADLALAWTPRREKLR</sequence>
<dbReference type="Proteomes" id="UP000028999">
    <property type="component" value="Unassembled WGS sequence"/>
</dbReference>
<feature type="region of interest" description="Disordered" evidence="1">
    <location>
        <begin position="1"/>
        <end position="36"/>
    </location>
</feature>
<reference evidence="2 3" key="1">
    <citation type="journal article" date="2014" name="Science">
        <title>Plant genetics. Early allopolyploid evolution in the post-Neolithic Brassica napus oilseed genome.</title>
        <authorList>
            <person name="Chalhoub B."/>
            <person name="Denoeud F."/>
            <person name="Liu S."/>
            <person name="Parkin I.A."/>
            <person name="Tang H."/>
            <person name="Wang X."/>
            <person name="Chiquet J."/>
            <person name="Belcram H."/>
            <person name="Tong C."/>
            <person name="Samans B."/>
            <person name="Correa M."/>
            <person name="Da Silva C."/>
            <person name="Just J."/>
            <person name="Falentin C."/>
            <person name="Koh C.S."/>
            <person name="Le Clainche I."/>
            <person name="Bernard M."/>
            <person name="Bento P."/>
            <person name="Noel B."/>
            <person name="Labadie K."/>
            <person name="Alberti A."/>
            <person name="Charles M."/>
            <person name="Arnaud D."/>
            <person name="Guo H."/>
            <person name="Daviaud C."/>
            <person name="Alamery S."/>
            <person name="Jabbari K."/>
            <person name="Zhao M."/>
            <person name="Edger P.P."/>
            <person name="Chelaifa H."/>
            <person name="Tack D."/>
            <person name="Lassalle G."/>
            <person name="Mestiri I."/>
            <person name="Schnel N."/>
            <person name="Le Paslier M.C."/>
            <person name="Fan G."/>
            <person name="Renault V."/>
            <person name="Bayer P.E."/>
            <person name="Golicz A.A."/>
            <person name="Manoli S."/>
            <person name="Lee T.H."/>
            <person name="Thi V.H."/>
            <person name="Chalabi S."/>
            <person name="Hu Q."/>
            <person name="Fan C."/>
            <person name="Tollenaere R."/>
            <person name="Lu Y."/>
            <person name="Battail C."/>
            <person name="Shen J."/>
            <person name="Sidebottom C.H."/>
            <person name="Wang X."/>
            <person name="Canaguier A."/>
            <person name="Chauveau A."/>
            <person name="Berard A."/>
            <person name="Deniot G."/>
            <person name="Guan M."/>
            <person name="Liu Z."/>
            <person name="Sun F."/>
            <person name="Lim Y.P."/>
            <person name="Lyons E."/>
            <person name="Town C.D."/>
            <person name="Bancroft I."/>
            <person name="Wang X."/>
            <person name="Meng J."/>
            <person name="Ma J."/>
            <person name="Pires J.C."/>
            <person name="King G.J."/>
            <person name="Brunel D."/>
            <person name="Delourme R."/>
            <person name="Renard M."/>
            <person name="Aury J.M."/>
            <person name="Adams K.L."/>
            <person name="Batley J."/>
            <person name="Snowdon R.J."/>
            <person name="Tost J."/>
            <person name="Edwards D."/>
            <person name="Zhou Y."/>
            <person name="Hua W."/>
            <person name="Sharpe A.G."/>
            <person name="Paterson A.H."/>
            <person name="Guan C."/>
            <person name="Wincker P."/>
        </authorList>
    </citation>
    <scope>NUCLEOTIDE SEQUENCE [LARGE SCALE GENOMIC DNA]</scope>
    <source>
        <strain evidence="3">cv. Darmor-bzh</strain>
    </source>
</reference>
<dbReference type="PaxDb" id="3708-A0A078IM69"/>
<evidence type="ECO:0000313" key="3">
    <source>
        <dbReference type="Proteomes" id="UP000028999"/>
    </source>
</evidence>
<keyword evidence="3" id="KW-1185">Reference proteome</keyword>
<dbReference type="Gramene" id="CDY51081">
    <property type="protein sequence ID" value="CDY51081"/>
    <property type="gene ID" value="GSBRNA2T00098146001"/>
</dbReference>
<feature type="compositionally biased region" description="Basic and acidic residues" evidence="1">
    <location>
        <begin position="1"/>
        <end position="21"/>
    </location>
</feature>
<name>A0A078IM69_BRANA</name>
<protein>
    <submittedName>
        <fullName evidence="2">BnaA07g36040D protein</fullName>
    </submittedName>
</protein>
<evidence type="ECO:0000256" key="1">
    <source>
        <dbReference type="SAM" id="MobiDB-lite"/>
    </source>
</evidence>
<dbReference type="EMBL" id="LK032964">
    <property type="protein sequence ID" value="CDY51081.1"/>
    <property type="molecule type" value="Genomic_DNA"/>
</dbReference>
<evidence type="ECO:0000313" key="2">
    <source>
        <dbReference type="EMBL" id="CDY51081.1"/>
    </source>
</evidence>